<reference evidence="2 3" key="1">
    <citation type="submission" date="2019-07" db="EMBL/GenBank/DDBJ databases">
        <title>Full genome sequence of Devosia sp. Gsoil 520.</title>
        <authorList>
            <person name="Im W.-T."/>
        </authorList>
    </citation>
    <scope>NUCLEOTIDE SEQUENCE [LARGE SCALE GENOMIC DNA]</scope>
    <source>
        <strain evidence="2 3">Gsoil 520</strain>
    </source>
</reference>
<dbReference type="EMBL" id="CP042304">
    <property type="protein sequence ID" value="QDZ12210.1"/>
    <property type="molecule type" value="Genomic_DNA"/>
</dbReference>
<dbReference type="AlphaFoldDB" id="A0A5B8LXT0"/>
<name>A0A5B8LXT0_9HYPH</name>
<dbReference type="OrthoDB" id="8446999at2"/>
<keyword evidence="1" id="KW-0812">Transmembrane</keyword>
<dbReference type="KEGG" id="dea:FPZ08_16520"/>
<dbReference type="RefSeq" id="WP_146291022.1">
    <property type="nucleotide sequence ID" value="NZ_CP042304.1"/>
</dbReference>
<keyword evidence="3" id="KW-1185">Reference proteome</keyword>
<keyword evidence="1" id="KW-1133">Transmembrane helix</keyword>
<protein>
    <submittedName>
        <fullName evidence="2">Uncharacterized protein</fullName>
    </submittedName>
</protein>
<sequence length="198" mass="21610">MTDTPTPPPSRRRIVTSFLGGDRTPMWFTLIVLLAGAAGTYFLAPQVNAQFEAQKLRTDFVVRNYNDLRVKMEDFQGLYSVVVQKLVTGEPVQDEVLRLQELVARVGAQNLALLPMFTAEAGPKATAEVNAAMNGMINVIFANAGKVIETDEQLAAYQAEVMAATNALVVPLLELYVRIGEVGRLNPTEKNTELTPGS</sequence>
<evidence type="ECO:0000313" key="3">
    <source>
        <dbReference type="Proteomes" id="UP000315364"/>
    </source>
</evidence>
<evidence type="ECO:0000256" key="1">
    <source>
        <dbReference type="SAM" id="Phobius"/>
    </source>
</evidence>
<accession>A0A5B8LXT0</accession>
<dbReference type="Proteomes" id="UP000315364">
    <property type="component" value="Chromosome"/>
</dbReference>
<gene>
    <name evidence="2" type="ORF">FPZ08_16520</name>
</gene>
<proteinExistence type="predicted"/>
<feature type="transmembrane region" description="Helical" evidence="1">
    <location>
        <begin position="26"/>
        <end position="44"/>
    </location>
</feature>
<evidence type="ECO:0000313" key="2">
    <source>
        <dbReference type="EMBL" id="QDZ12210.1"/>
    </source>
</evidence>
<organism evidence="2 3">
    <name type="scientific">Devosia ginsengisoli</name>
    <dbReference type="NCBI Taxonomy" id="400770"/>
    <lineage>
        <taxon>Bacteria</taxon>
        <taxon>Pseudomonadati</taxon>
        <taxon>Pseudomonadota</taxon>
        <taxon>Alphaproteobacteria</taxon>
        <taxon>Hyphomicrobiales</taxon>
        <taxon>Devosiaceae</taxon>
        <taxon>Devosia</taxon>
    </lineage>
</organism>
<keyword evidence="1" id="KW-0472">Membrane</keyword>